<dbReference type="Proteomes" id="UP000030129">
    <property type="component" value="Unassembled WGS sequence"/>
</dbReference>
<gene>
    <name evidence="2" type="ORF">Q763_03555</name>
</gene>
<dbReference type="Pfam" id="PF19589">
    <property type="entry name" value="DUF6095"/>
    <property type="match status" value="1"/>
</dbReference>
<reference evidence="2 3" key="1">
    <citation type="submission" date="2013-09" db="EMBL/GenBank/DDBJ databases">
        <authorList>
            <person name="Zeng Z."/>
            <person name="Chen C."/>
        </authorList>
    </citation>
    <scope>NUCLEOTIDE SEQUENCE [LARGE SCALE GENOMIC DNA]</scope>
    <source>
        <strain evidence="2 3">F44-8</strain>
    </source>
</reference>
<keyword evidence="3" id="KW-1185">Reference proteome</keyword>
<name>A0A0A2LUP7_9FLAO</name>
<keyword evidence="1" id="KW-1133">Transmembrane helix</keyword>
<protein>
    <submittedName>
        <fullName evidence="2">Membrane protein</fullName>
    </submittedName>
</protein>
<dbReference type="eggNOG" id="ENOG5032Y75">
    <property type="taxonomic scope" value="Bacteria"/>
</dbReference>
<dbReference type="RefSeq" id="WP_035131221.1">
    <property type="nucleotide sequence ID" value="NZ_JRLV01000003.1"/>
</dbReference>
<dbReference type="AlphaFoldDB" id="A0A0A2LUP7"/>
<evidence type="ECO:0000256" key="1">
    <source>
        <dbReference type="SAM" id="Phobius"/>
    </source>
</evidence>
<organism evidence="2 3">
    <name type="scientific">Flavobacterium beibuense F44-8</name>
    <dbReference type="NCBI Taxonomy" id="1406840"/>
    <lineage>
        <taxon>Bacteria</taxon>
        <taxon>Pseudomonadati</taxon>
        <taxon>Bacteroidota</taxon>
        <taxon>Flavobacteriia</taxon>
        <taxon>Flavobacteriales</taxon>
        <taxon>Flavobacteriaceae</taxon>
        <taxon>Flavobacterium</taxon>
    </lineage>
</organism>
<dbReference type="STRING" id="1406840.Q763_03555"/>
<accession>A0A0A2LUP7</accession>
<keyword evidence="1" id="KW-0472">Membrane</keyword>
<dbReference type="EMBL" id="JRLV01000003">
    <property type="protein sequence ID" value="KGO83654.1"/>
    <property type="molecule type" value="Genomic_DNA"/>
</dbReference>
<evidence type="ECO:0000313" key="3">
    <source>
        <dbReference type="Proteomes" id="UP000030129"/>
    </source>
</evidence>
<comment type="caution">
    <text evidence="2">The sequence shown here is derived from an EMBL/GenBank/DDBJ whole genome shotgun (WGS) entry which is preliminary data.</text>
</comment>
<proteinExistence type="predicted"/>
<evidence type="ECO:0000313" key="2">
    <source>
        <dbReference type="EMBL" id="KGO83654.1"/>
    </source>
</evidence>
<sequence length="79" mass="8807">MATDKKILVKGLTRLGWALPMFVMGPVIIHSSFKNQGHPFYVPILGVGIIICISAMVFMFLGIKTIMKSLFEGDKNEHQ</sequence>
<feature type="transmembrane region" description="Helical" evidence="1">
    <location>
        <begin position="12"/>
        <end position="33"/>
    </location>
</feature>
<dbReference type="InterPro" id="IPR046077">
    <property type="entry name" value="DUF6095"/>
</dbReference>
<keyword evidence="1" id="KW-0812">Transmembrane</keyword>
<feature type="transmembrane region" description="Helical" evidence="1">
    <location>
        <begin position="39"/>
        <end position="61"/>
    </location>
</feature>